<dbReference type="GO" id="GO:0032259">
    <property type="term" value="P:methylation"/>
    <property type="evidence" value="ECO:0007669"/>
    <property type="project" value="UniProtKB-KW"/>
</dbReference>
<dbReference type="SUPFAM" id="SSF53335">
    <property type="entry name" value="S-adenosyl-L-methionine-dependent methyltransferases"/>
    <property type="match status" value="1"/>
</dbReference>
<evidence type="ECO:0000313" key="3">
    <source>
        <dbReference type="Proteomes" id="UP000016600"/>
    </source>
</evidence>
<protein>
    <submittedName>
        <fullName evidence="2">Methyltransferase domain protein</fullName>
    </submittedName>
</protein>
<keyword evidence="2" id="KW-0489">Methyltransferase</keyword>
<name>U2LHI7_9BACT</name>
<evidence type="ECO:0000313" key="2">
    <source>
        <dbReference type="EMBL" id="ERK03933.1"/>
    </source>
</evidence>
<organism evidence="2 3">
    <name type="scientific">Hoylesella pleuritidis F0068</name>
    <dbReference type="NCBI Taxonomy" id="1081904"/>
    <lineage>
        <taxon>Bacteria</taxon>
        <taxon>Pseudomonadati</taxon>
        <taxon>Bacteroidota</taxon>
        <taxon>Bacteroidia</taxon>
        <taxon>Bacteroidales</taxon>
        <taxon>Prevotellaceae</taxon>
        <taxon>Hoylesella</taxon>
    </lineage>
</organism>
<dbReference type="PANTHER" id="PTHR43464">
    <property type="entry name" value="METHYLTRANSFERASE"/>
    <property type="match status" value="1"/>
</dbReference>
<keyword evidence="2" id="KW-0808">Transferase</keyword>
<keyword evidence="3" id="KW-1185">Reference proteome</keyword>
<reference evidence="2 3" key="1">
    <citation type="submission" date="2013-08" db="EMBL/GenBank/DDBJ databases">
        <authorList>
            <person name="Durkin A.S."/>
            <person name="Haft D.R."/>
            <person name="McCorrison J."/>
            <person name="Torralba M."/>
            <person name="Gillis M."/>
            <person name="Haft D.H."/>
            <person name="Methe B."/>
            <person name="Sutton G."/>
            <person name="Nelson K.E."/>
        </authorList>
    </citation>
    <scope>NUCLEOTIDE SEQUENCE [LARGE SCALE GENOMIC DNA]</scope>
    <source>
        <strain evidence="2 3">F0068</strain>
    </source>
</reference>
<dbReference type="EMBL" id="AWET01000007">
    <property type="protein sequence ID" value="ERK03933.1"/>
    <property type="molecule type" value="Genomic_DNA"/>
</dbReference>
<feature type="domain" description="Methyltransferase" evidence="1">
    <location>
        <begin position="37"/>
        <end position="142"/>
    </location>
</feature>
<dbReference type="CDD" id="cd02440">
    <property type="entry name" value="AdoMet_MTases"/>
    <property type="match status" value="1"/>
</dbReference>
<evidence type="ECO:0000259" key="1">
    <source>
        <dbReference type="Pfam" id="PF13847"/>
    </source>
</evidence>
<dbReference type="Pfam" id="PF13847">
    <property type="entry name" value="Methyltransf_31"/>
    <property type="match status" value="1"/>
</dbReference>
<proteinExistence type="predicted"/>
<dbReference type="GO" id="GO:0008168">
    <property type="term" value="F:methyltransferase activity"/>
    <property type="evidence" value="ECO:0007669"/>
    <property type="project" value="UniProtKB-KW"/>
</dbReference>
<dbReference type="InterPro" id="IPR025714">
    <property type="entry name" value="Methyltranfer_dom"/>
</dbReference>
<dbReference type="PATRIC" id="fig|1081904.3.peg.235"/>
<dbReference type="Proteomes" id="UP000016600">
    <property type="component" value="Unassembled WGS sequence"/>
</dbReference>
<sequence>MQRRHTDRATYFTESAVTARSHYLPYIKQFKSIIGRERILEIGCGEGGNLFPFAQLGCDVTGIDLSSSRIKQAKELFLTHDSHGTFTIGDFFQLPPPDQETEKYDVILLHDVIEHIADKVRFLSYARRFLKSHGVIFIAFPAWQMPFGGHQQICRNRFCAHLPFIHLLPNVLYTRILRLAHEKEETINELLDIKSCRTPIELFENRLRICRYRIVNRQLWLINPHYQQKFGLSPRKLPPFISHIRYLRNFISTSCFYLLIKDEQKAE</sequence>
<dbReference type="PANTHER" id="PTHR43464:SF77">
    <property type="entry name" value="BLL3586 PROTEIN"/>
    <property type="match status" value="1"/>
</dbReference>
<dbReference type="AlphaFoldDB" id="U2LHI7"/>
<gene>
    <name evidence="2" type="ORF">HMPREF1218_0262</name>
</gene>
<comment type="caution">
    <text evidence="2">The sequence shown here is derived from an EMBL/GenBank/DDBJ whole genome shotgun (WGS) entry which is preliminary data.</text>
</comment>
<accession>U2LHI7</accession>
<dbReference type="InterPro" id="IPR029063">
    <property type="entry name" value="SAM-dependent_MTases_sf"/>
</dbReference>
<dbReference type="RefSeq" id="WP_021583049.1">
    <property type="nucleotide sequence ID" value="NZ_AWET01000007.1"/>
</dbReference>
<dbReference type="Gene3D" id="3.40.50.150">
    <property type="entry name" value="Vaccinia Virus protein VP39"/>
    <property type="match status" value="1"/>
</dbReference>